<dbReference type="Proteomes" id="UP001054945">
    <property type="component" value="Unassembled WGS sequence"/>
</dbReference>
<keyword evidence="2" id="KW-1185">Reference proteome</keyword>
<proteinExistence type="predicted"/>
<gene>
    <name evidence="1" type="ORF">CEXT_805101</name>
</gene>
<protein>
    <submittedName>
        <fullName evidence="1">Uncharacterized protein</fullName>
    </submittedName>
</protein>
<evidence type="ECO:0000313" key="2">
    <source>
        <dbReference type="Proteomes" id="UP001054945"/>
    </source>
</evidence>
<dbReference type="AlphaFoldDB" id="A0AAV4PIV2"/>
<dbReference type="EMBL" id="BPLR01004575">
    <property type="protein sequence ID" value="GIX95900.1"/>
    <property type="molecule type" value="Genomic_DNA"/>
</dbReference>
<reference evidence="1 2" key="1">
    <citation type="submission" date="2021-06" db="EMBL/GenBank/DDBJ databases">
        <title>Caerostris extrusa draft genome.</title>
        <authorList>
            <person name="Kono N."/>
            <person name="Arakawa K."/>
        </authorList>
    </citation>
    <scope>NUCLEOTIDE SEQUENCE [LARGE SCALE GENOMIC DNA]</scope>
</reference>
<comment type="caution">
    <text evidence="1">The sequence shown here is derived from an EMBL/GenBank/DDBJ whole genome shotgun (WGS) entry which is preliminary data.</text>
</comment>
<sequence length="122" mass="14395">MNPINPINNYPLAILSIHRCIKNVDISIQINLWDTPFEVSFFLSDSVTLHISLLPTATIKDQDGRRRKFPRRPFRTSHRLLIREEKKRKHLVIFCHSQGRCLRRCCWTQAKENPPGQNFCQL</sequence>
<organism evidence="1 2">
    <name type="scientific">Caerostris extrusa</name>
    <name type="common">Bark spider</name>
    <name type="synonym">Caerostris bankana</name>
    <dbReference type="NCBI Taxonomy" id="172846"/>
    <lineage>
        <taxon>Eukaryota</taxon>
        <taxon>Metazoa</taxon>
        <taxon>Ecdysozoa</taxon>
        <taxon>Arthropoda</taxon>
        <taxon>Chelicerata</taxon>
        <taxon>Arachnida</taxon>
        <taxon>Araneae</taxon>
        <taxon>Araneomorphae</taxon>
        <taxon>Entelegynae</taxon>
        <taxon>Araneoidea</taxon>
        <taxon>Araneidae</taxon>
        <taxon>Caerostris</taxon>
    </lineage>
</organism>
<evidence type="ECO:0000313" key="1">
    <source>
        <dbReference type="EMBL" id="GIX95900.1"/>
    </source>
</evidence>
<accession>A0AAV4PIV2</accession>
<name>A0AAV4PIV2_CAEEX</name>